<dbReference type="Gene3D" id="3.30.70.270">
    <property type="match status" value="1"/>
</dbReference>
<dbReference type="InterPro" id="IPR029787">
    <property type="entry name" value="Nucleotide_cyclase"/>
</dbReference>
<dbReference type="InterPro" id="IPR000160">
    <property type="entry name" value="GGDEF_dom"/>
</dbReference>
<dbReference type="SUPFAM" id="SSF141868">
    <property type="entry name" value="EAL domain-like"/>
    <property type="match status" value="1"/>
</dbReference>
<keyword evidence="3 6" id="KW-1133">Transmembrane helix</keyword>
<evidence type="ECO:0000256" key="2">
    <source>
        <dbReference type="ARBA" id="ARBA00022692"/>
    </source>
</evidence>
<dbReference type="NCBIfam" id="TIGR00229">
    <property type="entry name" value="sensory_box"/>
    <property type="match status" value="2"/>
</dbReference>
<dbReference type="SUPFAM" id="SSF55785">
    <property type="entry name" value="PYP-like sensor domain (PAS domain)"/>
    <property type="match status" value="2"/>
</dbReference>
<dbReference type="Proteomes" id="UP000648984">
    <property type="component" value="Unassembled WGS sequence"/>
</dbReference>
<evidence type="ECO:0000259" key="11">
    <source>
        <dbReference type="PROSITE" id="PS50887"/>
    </source>
</evidence>
<keyword evidence="4 6" id="KW-0472">Membrane</keyword>
<dbReference type="NCBIfam" id="TIGR00254">
    <property type="entry name" value="GGDEF"/>
    <property type="match status" value="1"/>
</dbReference>
<sequence>MAIVSLPERSALFRPRVIGLAAFLLAAVTAAVLILQSEREARHVRRSEVADLIGDKAHEVENAVHHGLTATYALAALVRQGRGAVPDFEAVATEMLRYYPGADSLQLAPGGIIRRVVPVAENAKAIGHDLLADPARTKEAFLARDTGKLTLAGPFTLMQGGIGAVGRLPVFIDDENGHAQFWGFTTVLIRFPEVLSKAQLPQLVKRGFHYELWRIHPDTGLKQIIAASSQQPLVDAVDRTLGMPNGTWTLSVAPIDGWTHKSDLVLKLLLGLAFSSLLGWLAKQMAELRLHRRRLQVLVDERTAELAAREAKLAALIGSLPDLLFVMDESGRITELHSPDPSLLVAPAEHFLGRSYEESFPAEVAGDIRSGLIAIERDGQRREIEYSLDLPGGQRRFSASMSQLSRLDGGPAGFIALVRDVSERKLAEERMREAMVVFDASSQGIMTADAAGVITSVNPAFCTITGYSVSDVVGQTPAMFKSGRHDDGFYQNMWSTLEKTGRWEGEIWNRRKSGDVYPQWLTISAVRDDAGKLIKYVSIFSDMTRRKQREEVIWRQANFDALTGLANRNLLHDRLERALAHSRRTGKRAGLIFLDLDGFKWINDTLGHDVGDEMLVEVAGRLQECIRQQDTVARLGGDEFTLVVEDIDDAEGLQVIGDKVLRVLRAPFLLAGANRYVSGSLGITVFPDDGDNVQTLLRNADIAMYQSKQLGKNRCQFYAQDMQEAARARVQLEAELRSAIELQQFVLYYQPIIHAASGTVAGAEALIRWRHPERGIVAPGEFIPVAEDTGLIVAIGEWVLCEAVRQSRQWRSQGLPLLRIAVNVSGVQFREAGLVGLVTRLCGEHGLEHSELILEITESVLMQSSDLTEVRMREISALGVGYSLDDFGTGYSSLSYLKRFPVDVVKIDRSFVNDCPDDRNDTLLVEAIINMAHSLGLRVTAEGVETEAQHDFLRARGCDYVQGFLISRPLTADDFEAFARRHAASR</sequence>
<dbReference type="PANTHER" id="PTHR44757:SF2">
    <property type="entry name" value="BIOFILM ARCHITECTURE MAINTENANCE PROTEIN MBAA"/>
    <property type="match status" value="1"/>
</dbReference>
<dbReference type="CDD" id="cd01949">
    <property type="entry name" value="GGDEF"/>
    <property type="match status" value="1"/>
</dbReference>
<keyword evidence="5" id="KW-0175">Coiled coil</keyword>
<dbReference type="Pfam" id="PF13426">
    <property type="entry name" value="PAS_9"/>
    <property type="match status" value="1"/>
</dbReference>
<dbReference type="SMART" id="SM00052">
    <property type="entry name" value="EAL"/>
    <property type="match status" value="1"/>
</dbReference>
<dbReference type="InterPro" id="IPR001633">
    <property type="entry name" value="EAL_dom"/>
</dbReference>
<feature type="transmembrane region" description="Helical" evidence="6">
    <location>
        <begin position="17"/>
        <end position="35"/>
    </location>
</feature>
<dbReference type="Pfam" id="PF08448">
    <property type="entry name" value="PAS_4"/>
    <property type="match status" value="1"/>
</dbReference>
<dbReference type="RefSeq" id="WP_169261654.1">
    <property type="nucleotide sequence ID" value="NZ_WTVQ01000034.1"/>
</dbReference>
<dbReference type="PROSITE" id="PS50883">
    <property type="entry name" value="EAL"/>
    <property type="match status" value="1"/>
</dbReference>
<dbReference type="InterPro" id="IPR043128">
    <property type="entry name" value="Rev_trsase/Diguanyl_cyclase"/>
</dbReference>
<protein>
    <submittedName>
        <fullName evidence="12">EAL domain-containing protein</fullName>
    </submittedName>
</protein>
<evidence type="ECO:0000259" key="9">
    <source>
        <dbReference type="PROSITE" id="PS50839"/>
    </source>
</evidence>
<dbReference type="PROSITE" id="PS50887">
    <property type="entry name" value="GGDEF"/>
    <property type="match status" value="1"/>
</dbReference>
<dbReference type="SMART" id="SM01079">
    <property type="entry name" value="CHASE"/>
    <property type="match status" value="1"/>
</dbReference>
<evidence type="ECO:0000259" key="8">
    <source>
        <dbReference type="PROSITE" id="PS50113"/>
    </source>
</evidence>
<feature type="domain" description="EAL" evidence="10">
    <location>
        <begin position="729"/>
        <end position="983"/>
    </location>
</feature>
<keyword evidence="13" id="KW-1185">Reference proteome</keyword>
<evidence type="ECO:0000256" key="6">
    <source>
        <dbReference type="SAM" id="Phobius"/>
    </source>
</evidence>
<dbReference type="Pfam" id="PF03924">
    <property type="entry name" value="CHASE"/>
    <property type="match status" value="1"/>
</dbReference>
<dbReference type="PROSITE" id="PS50113">
    <property type="entry name" value="PAC"/>
    <property type="match status" value="2"/>
</dbReference>
<organism evidence="12 13">
    <name type="scientific">Aromatoleum diolicum</name>
    <dbReference type="NCBI Taxonomy" id="75796"/>
    <lineage>
        <taxon>Bacteria</taxon>
        <taxon>Pseudomonadati</taxon>
        <taxon>Pseudomonadota</taxon>
        <taxon>Betaproteobacteria</taxon>
        <taxon>Rhodocyclales</taxon>
        <taxon>Rhodocyclaceae</taxon>
        <taxon>Aromatoleum</taxon>
    </lineage>
</organism>
<feature type="domain" description="GGDEF" evidence="11">
    <location>
        <begin position="587"/>
        <end position="720"/>
    </location>
</feature>
<evidence type="ECO:0000259" key="7">
    <source>
        <dbReference type="PROSITE" id="PS50112"/>
    </source>
</evidence>
<dbReference type="InterPro" id="IPR000014">
    <property type="entry name" value="PAS"/>
</dbReference>
<feature type="domain" description="PAC" evidence="8">
    <location>
        <begin position="503"/>
        <end position="555"/>
    </location>
</feature>
<dbReference type="InterPro" id="IPR013656">
    <property type="entry name" value="PAS_4"/>
</dbReference>
<dbReference type="SUPFAM" id="SSF55073">
    <property type="entry name" value="Nucleotide cyclase"/>
    <property type="match status" value="1"/>
</dbReference>
<dbReference type="SMART" id="SM00086">
    <property type="entry name" value="PAC"/>
    <property type="match status" value="2"/>
</dbReference>
<dbReference type="InterPro" id="IPR006189">
    <property type="entry name" value="CHASE_dom"/>
</dbReference>
<dbReference type="SMART" id="SM00267">
    <property type="entry name" value="GGDEF"/>
    <property type="match status" value="1"/>
</dbReference>
<dbReference type="Gene3D" id="3.20.20.450">
    <property type="entry name" value="EAL domain"/>
    <property type="match status" value="1"/>
</dbReference>
<evidence type="ECO:0000313" key="13">
    <source>
        <dbReference type="Proteomes" id="UP000648984"/>
    </source>
</evidence>
<accession>A0ABX1QDK5</accession>
<feature type="domain" description="PAC" evidence="8">
    <location>
        <begin position="382"/>
        <end position="433"/>
    </location>
</feature>
<evidence type="ECO:0000259" key="10">
    <source>
        <dbReference type="PROSITE" id="PS50883"/>
    </source>
</evidence>
<keyword evidence="2 6" id="KW-0812">Transmembrane</keyword>
<feature type="domain" description="CHASE" evidence="9">
    <location>
        <begin position="112"/>
        <end position="203"/>
    </location>
</feature>
<evidence type="ECO:0000313" key="12">
    <source>
        <dbReference type="EMBL" id="NMG76508.1"/>
    </source>
</evidence>
<dbReference type="InterPro" id="IPR035919">
    <property type="entry name" value="EAL_sf"/>
</dbReference>
<dbReference type="InterPro" id="IPR035965">
    <property type="entry name" value="PAS-like_dom_sf"/>
</dbReference>
<dbReference type="CDD" id="cd01948">
    <property type="entry name" value="EAL"/>
    <property type="match status" value="1"/>
</dbReference>
<proteinExistence type="predicted"/>
<dbReference type="PANTHER" id="PTHR44757">
    <property type="entry name" value="DIGUANYLATE CYCLASE DGCP"/>
    <property type="match status" value="1"/>
</dbReference>
<feature type="coiled-coil region" evidence="5">
    <location>
        <begin position="715"/>
        <end position="742"/>
    </location>
</feature>
<name>A0ABX1QDK5_9RHOO</name>
<dbReference type="InterPro" id="IPR000700">
    <property type="entry name" value="PAS-assoc_C"/>
</dbReference>
<dbReference type="Gene3D" id="3.30.450.350">
    <property type="entry name" value="CHASE domain"/>
    <property type="match status" value="1"/>
</dbReference>
<dbReference type="InterPro" id="IPR001610">
    <property type="entry name" value="PAC"/>
</dbReference>
<evidence type="ECO:0000256" key="1">
    <source>
        <dbReference type="ARBA" id="ARBA00004370"/>
    </source>
</evidence>
<evidence type="ECO:0000256" key="5">
    <source>
        <dbReference type="SAM" id="Coils"/>
    </source>
</evidence>
<dbReference type="Pfam" id="PF00990">
    <property type="entry name" value="GGDEF"/>
    <property type="match status" value="1"/>
</dbReference>
<dbReference type="InterPro" id="IPR042240">
    <property type="entry name" value="CHASE_sf"/>
</dbReference>
<comment type="caution">
    <text evidence="12">The sequence shown here is derived from an EMBL/GenBank/DDBJ whole genome shotgun (WGS) entry which is preliminary data.</text>
</comment>
<dbReference type="InterPro" id="IPR052155">
    <property type="entry name" value="Biofilm_reg_signaling"/>
</dbReference>
<reference evidence="12 13" key="1">
    <citation type="submission" date="2019-12" db="EMBL/GenBank/DDBJ databases">
        <title>Comparative genomics gives insights into the taxonomy of the Azoarcus-Aromatoleum group and reveals separate origins of nif in the plant-associated Azoarcus and non-plant-associated Aromatoleum sub-groups.</title>
        <authorList>
            <person name="Lafos M."/>
            <person name="Maluk M."/>
            <person name="Batista M."/>
            <person name="Junghare M."/>
            <person name="Carmona M."/>
            <person name="Faoro H."/>
            <person name="Cruz L.M."/>
            <person name="Battistoni F."/>
            <person name="De Souza E."/>
            <person name="Pedrosa F."/>
            <person name="Chen W.-M."/>
            <person name="Poole P.S."/>
            <person name="Dixon R.A."/>
            <person name="James E.K."/>
        </authorList>
    </citation>
    <scope>NUCLEOTIDE SEQUENCE [LARGE SCALE GENOMIC DNA]</scope>
    <source>
        <strain evidence="12 13">22Lin</strain>
    </source>
</reference>
<dbReference type="PROSITE" id="PS50839">
    <property type="entry name" value="CHASE"/>
    <property type="match status" value="1"/>
</dbReference>
<feature type="domain" description="PAS" evidence="7">
    <location>
        <begin position="427"/>
        <end position="476"/>
    </location>
</feature>
<evidence type="ECO:0000256" key="3">
    <source>
        <dbReference type="ARBA" id="ARBA00022989"/>
    </source>
</evidence>
<dbReference type="Pfam" id="PF00563">
    <property type="entry name" value="EAL"/>
    <property type="match status" value="1"/>
</dbReference>
<dbReference type="Gene3D" id="3.30.450.20">
    <property type="entry name" value="PAS domain"/>
    <property type="match status" value="2"/>
</dbReference>
<dbReference type="EMBL" id="WTVQ01000034">
    <property type="protein sequence ID" value="NMG76508.1"/>
    <property type="molecule type" value="Genomic_DNA"/>
</dbReference>
<dbReference type="PROSITE" id="PS50112">
    <property type="entry name" value="PAS"/>
    <property type="match status" value="1"/>
</dbReference>
<dbReference type="CDD" id="cd00130">
    <property type="entry name" value="PAS"/>
    <property type="match status" value="2"/>
</dbReference>
<gene>
    <name evidence="12" type="ORF">GPA25_17245</name>
</gene>
<dbReference type="SMART" id="SM00091">
    <property type="entry name" value="PAS"/>
    <property type="match status" value="2"/>
</dbReference>
<evidence type="ECO:0000256" key="4">
    <source>
        <dbReference type="ARBA" id="ARBA00023136"/>
    </source>
</evidence>
<comment type="subcellular location">
    <subcellularLocation>
        <location evidence="1">Membrane</location>
    </subcellularLocation>
</comment>